<dbReference type="AlphaFoldDB" id="A0A4S2M554"/>
<name>A0A4S2M554_OPIFE</name>
<sequence length="222" mass="24321">MEVSNLWFNVFLRVYLKKASIAQMSASDVYSSLDRIHSVDEEDAEDSDSSLTITELGNYLIVLTHACTTFKSERIQTIHIFLLTNTSVVRIDGPVYLSGVEESNPGASRARSAVVQQIMDVAEKSQNKVPVPQNIEFVSSYEASATNGIYALYFHPPSGRSIGPELQTAFQGATAGFSNDSVVQGKQTYGFILYISLQLSVQKIWKHNSGASNQGSAKSLLE</sequence>
<accession>A0A4S2M554</accession>
<dbReference type="EMBL" id="SJOL01004744">
    <property type="protein sequence ID" value="TGZ71296.1"/>
    <property type="molecule type" value="Genomic_DNA"/>
</dbReference>
<protein>
    <submittedName>
        <fullName evidence="1">Uncharacterized protein</fullName>
    </submittedName>
</protein>
<comment type="caution">
    <text evidence="1">The sequence shown here is derived from an EMBL/GenBank/DDBJ whole genome shotgun (WGS) entry which is preliminary data.</text>
</comment>
<reference evidence="1 2" key="1">
    <citation type="journal article" date="2019" name="BMC Genomics">
        <title>New insights from Opisthorchis felineus genome: update on genomics of the epidemiologically important liver flukes.</title>
        <authorList>
            <person name="Ershov N.I."/>
            <person name="Mordvinov V.A."/>
            <person name="Prokhortchouk E.B."/>
            <person name="Pakharukova M.Y."/>
            <person name="Gunbin K.V."/>
            <person name="Ustyantsev K."/>
            <person name="Genaev M.A."/>
            <person name="Blinov A.G."/>
            <person name="Mazur A."/>
            <person name="Boulygina E."/>
            <person name="Tsygankova S."/>
            <person name="Khrameeva E."/>
            <person name="Chekanov N."/>
            <person name="Fan G."/>
            <person name="Xiao A."/>
            <person name="Zhang H."/>
            <person name="Xu X."/>
            <person name="Yang H."/>
            <person name="Solovyev V."/>
            <person name="Lee S.M."/>
            <person name="Liu X."/>
            <person name="Afonnikov D.A."/>
            <person name="Skryabin K.G."/>
        </authorList>
    </citation>
    <scope>NUCLEOTIDE SEQUENCE [LARGE SCALE GENOMIC DNA]</scope>
    <source>
        <strain evidence="1">AK-0245</strain>
        <tissue evidence="1">Whole organism</tissue>
    </source>
</reference>
<evidence type="ECO:0000313" key="2">
    <source>
        <dbReference type="Proteomes" id="UP000308267"/>
    </source>
</evidence>
<dbReference type="OrthoDB" id="10433706at2759"/>
<keyword evidence="2" id="KW-1185">Reference proteome</keyword>
<evidence type="ECO:0000313" key="1">
    <source>
        <dbReference type="EMBL" id="TGZ71296.1"/>
    </source>
</evidence>
<organism evidence="1 2">
    <name type="scientific">Opisthorchis felineus</name>
    <dbReference type="NCBI Taxonomy" id="147828"/>
    <lineage>
        <taxon>Eukaryota</taxon>
        <taxon>Metazoa</taxon>
        <taxon>Spiralia</taxon>
        <taxon>Lophotrochozoa</taxon>
        <taxon>Platyhelminthes</taxon>
        <taxon>Trematoda</taxon>
        <taxon>Digenea</taxon>
        <taxon>Opisthorchiida</taxon>
        <taxon>Opisthorchiata</taxon>
        <taxon>Opisthorchiidae</taxon>
        <taxon>Opisthorchis</taxon>
    </lineage>
</organism>
<proteinExistence type="predicted"/>
<gene>
    <name evidence="1" type="ORF">CRM22_002729</name>
</gene>
<dbReference type="Proteomes" id="UP000308267">
    <property type="component" value="Unassembled WGS sequence"/>
</dbReference>